<dbReference type="Pfam" id="PF13551">
    <property type="entry name" value="HTH_29"/>
    <property type="match status" value="1"/>
</dbReference>
<evidence type="ECO:0000256" key="2">
    <source>
        <dbReference type="SAM" id="MobiDB-lite"/>
    </source>
</evidence>
<accession>A0AAE1UP64</accession>
<dbReference type="AlphaFoldDB" id="A0AAE1UP64"/>
<proteinExistence type="predicted"/>
<dbReference type="SUPFAM" id="SSF46689">
    <property type="entry name" value="Homeodomain-like"/>
    <property type="match status" value="1"/>
</dbReference>
<feature type="region of interest" description="Disordered" evidence="2">
    <location>
        <begin position="53"/>
        <end position="74"/>
    </location>
</feature>
<feature type="compositionally biased region" description="Basic and acidic residues" evidence="2">
    <location>
        <begin position="65"/>
        <end position="74"/>
    </location>
</feature>
<evidence type="ECO:0000313" key="4">
    <source>
        <dbReference type="Proteomes" id="UP001292094"/>
    </source>
</evidence>
<keyword evidence="4" id="KW-1185">Reference proteome</keyword>
<dbReference type="GO" id="GO:0005634">
    <property type="term" value="C:nucleus"/>
    <property type="evidence" value="ECO:0007669"/>
    <property type="project" value="UniProtKB-SubCell"/>
</dbReference>
<dbReference type="InterPro" id="IPR009057">
    <property type="entry name" value="Homeodomain-like_sf"/>
</dbReference>
<name>A0AAE1UP64_9EUCA</name>
<comment type="caution">
    <text evidence="3">The sequence shown here is derived from an EMBL/GenBank/DDBJ whole genome shotgun (WGS) entry which is preliminary data.</text>
</comment>
<dbReference type="Gene3D" id="1.10.10.10">
    <property type="entry name" value="Winged helix-like DNA-binding domain superfamily/Winged helix DNA-binding domain"/>
    <property type="match status" value="1"/>
</dbReference>
<reference evidence="3" key="1">
    <citation type="submission" date="2023-11" db="EMBL/GenBank/DDBJ databases">
        <title>Genome assemblies of two species of porcelain crab, Petrolisthes cinctipes and Petrolisthes manimaculis (Anomura: Porcellanidae).</title>
        <authorList>
            <person name="Angst P."/>
        </authorList>
    </citation>
    <scope>NUCLEOTIDE SEQUENCE</scope>
    <source>
        <strain evidence="3">PB745_02</strain>
        <tissue evidence="3">Gill</tissue>
    </source>
</reference>
<evidence type="ECO:0008006" key="5">
    <source>
        <dbReference type="Google" id="ProtNLM"/>
    </source>
</evidence>
<evidence type="ECO:0000313" key="3">
    <source>
        <dbReference type="EMBL" id="KAK4325159.1"/>
    </source>
</evidence>
<dbReference type="EMBL" id="JAWZYT010000298">
    <property type="protein sequence ID" value="KAK4325159.1"/>
    <property type="molecule type" value="Genomic_DNA"/>
</dbReference>
<sequence length="74" mass="8658">MDRQLDKVAQRGRIVGMKEAGLSAADEIAAELGLHRATVYRWIRRWEEDGKLRDRPRSGVKRKTTPQDEQRIRE</sequence>
<dbReference type="InterPro" id="IPR036388">
    <property type="entry name" value="WH-like_DNA-bd_sf"/>
</dbReference>
<organism evidence="3 4">
    <name type="scientific">Petrolisthes manimaculis</name>
    <dbReference type="NCBI Taxonomy" id="1843537"/>
    <lineage>
        <taxon>Eukaryota</taxon>
        <taxon>Metazoa</taxon>
        <taxon>Ecdysozoa</taxon>
        <taxon>Arthropoda</taxon>
        <taxon>Crustacea</taxon>
        <taxon>Multicrustacea</taxon>
        <taxon>Malacostraca</taxon>
        <taxon>Eumalacostraca</taxon>
        <taxon>Eucarida</taxon>
        <taxon>Decapoda</taxon>
        <taxon>Pleocyemata</taxon>
        <taxon>Anomura</taxon>
        <taxon>Galatheoidea</taxon>
        <taxon>Porcellanidae</taxon>
        <taxon>Petrolisthes</taxon>
    </lineage>
</organism>
<evidence type="ECO:0000256" key="1">
    <source>
        <dbReference type="ARBA" id="ARBA00004123"/>
    </source>
</evidence>
<comment type="subcellular location">
    <subcellularLocation>
        <location evidence="1">Nucleus</location>
    </subcellularLocation>
</comment>
<gene>
    <name evidence="3" type="ORF">Pmani_004312</name>
</gene>
<protein>
    <recommendedName>
        <fullName evidence="5">Transposase</fullName>
    </recommendedName>
</protein>
<dbReference type="Proteomes" id="UP001292094">
    <property type="component" value="Unassembled WGS sequence"/>
</dbReference>